<dbReference type="InterPro" id="IPR036640">
    <property type="entry name" value="ABC1_TM_sf"/>
</dbReference>
<feature type="transmembrane region" description="Helical" evidence="6">
    <location>
        <begin position="77"/>
        <end position="96"/>
    </location>
</feature>
<gene>
    <name evidence="8" type="primary">bacA</name>
    <name evidence="8" type="ORF">Pan44_22270</name>
</gene>
<evidence type="ECO:0000259" key="7">
    <source>
        <dbReference type="PROSITE" id="PS50929"/>
    </source>
</evidence>
<organism evidence="8 9">
    <name type="scientific">Caulifigura coniformis</name>
    <dbReference type="NCBI Taxonomy" id="2527983"/>
    <lineage>
        <taxon>Bacteria</taxon>
        <taxon>Pseudomonadati</taxon>
        <taxon>Planctomycetota</taxon>
        <taxon>Planctomycetia</taxon>
        <taxon>Planctomycetales</taxon>
        <taxon>Planctomycetaceae</taxon>
        <taxon>Caulifigura</taxon>
    </lineage>
</organism>
<keyword evidence="8" id="KW-0067">ATP-binding</keyword>
<dbReference type="PROSITE" id="PS50929">
    <property type="entry name" value="ABC_TM1F"/>
    <property type="match status" value="1"/>
</dbReference>
<feature type="transmembrane region" description="Helical" evidence="6">
    <location>
        <begin position="178"/>
        <end position="197"/>
    </location>
</feature>
<dbReference type="PANTHER" id="PTHR11384">
    <property type="entry name" value="ATP-BINDING CASSETTE, SUB-FAMILY D MEMBER"/>
    <property type="match status" value="1"/>
</dbReference>
<keyword evidence="2" id="KW-0813">Transport</keyword>
<feature type="transmembrane region" description="Helical" evidence="6">
    <location>
        <begin position="35"/>
        <end position="57"/>
    </location>
</feature>
<feature type="transmembrane region" description="Helical" evidence="6">
    <location>
        <begin position="269"/>
        <end position="286"/>
    </location>
</feature>
<protein>
    <submittedName>
        <fullName evidence="8">Vitamin B12 transport ATP-binding protein BacA</fullName>
    </submittedName>
</protein>
<evidence type="ECO:0000313" key="9">
    <source>
        <dbReference type="Proteomes" id="UP000315700"/>
    </source>
</evidence>
<dbReference type="InterPro" id="IPR027417">
    <property type="entry name" value="P-loop_NTPase"/>
</dbReference>
<dbReference type="Proteomes" id="UP000315700">
    <property type="component" value="Chromosome"/>
</dbReference>
<dbReference type="SUPFAM" id="SSF90123">
    <property type="entry name" value="ABC transporter transmembrane region"/>
    <property type="match status" value="1"/>
</dbReference>
<feature type="transmembrane region" description="Helical" evidence="6">
    <location>
        <begin position="146"/>
        <end position="172"/>
    </location>
</feature>
<keyword evidence="9" id="KW-1185">Reference proteome</keyword>
<feature type="transmembrane region" description="Helical" evidence="6">
    <location>
        <begin position="292"/>
        <end position="313"/>
    </location>
</feature>
<keyword evidence="5 6" id="KW-0472">Membrane</keyword>
<name>A0A517SDK0_9PLAN</name>
<comment type="subcellular location">
    <subcellularLocation>
        <location evidence="1">Cell membrane</location>
        <topology evidence="1">Multi-pass membrane protein</topology>
    </subcellularLocation>
</comment>
<evidence type="ECO:0000256" key="1">
    <source>
        <dbReference type="ARBA" id="ARBA00004651"/>
    </source>
</evidence>
<evidence type="ECO:0000256" key="2">
    <source>
        <dbReference type="ARBA" id="ARBA00022448"/>
    </source>
</evidence>
<dbReference type="InterPro" id="IPR011527">
    <property type="entry name" value="ABC1_TM_dom"/>
</dbReference>
<evidence type="ECO:0000256" key="3">
    <source>
        <dbReference type="ARBA" id="ARBA00022692"/>
    </source>
</evidence>
<evidence type="ECO:0000313" key="8">
    <source>
        <dbReference type="EMBL" id="QDT54200.1"/>
    </source>
</evidence>
<keyword evidence="4 6" id="KW-1133">Transmembrane helix</keyword>
<dbReference type="EMBL" id="CP036271">
    <property type="protein sequence ID" value="QDT54200.1"/>
    <property type="molecule type" value="Genomic_DNA"/>
</dbReference>
<dbReference type="KEGG" id="ccos:Pan44_22270"/>
<feature type="domain" description="ABC transmembrane type-1" evidence="7">
    <location>
        <begin position="40"/>
        <end position="321"/>
    </location>
</feature>
<dbReference type="GO" id="GO:0140359">
    <property type="term" value="F:ABC-type transporter activity"/>
    <property type="evidence" value="ECO:0007669"/>
    <property type="project" value="InterPro"/>
</dbReference>
<dbReference type="Pfam" id="PF06472">
    <property type="entry name" value="ABC_membrane_2"/>
    <property type="match status" value="1"/>
</dbReference>
<reference evidence="8 9" key="1">
    <citation type="submission" date="2019-02" db="EMBL/GenBank/DDBJ databases">
        <title>Deep-cultivation of Planctomycetes and their phenomic and genomic characterization uncovers novel biology.</title>
        <authorList>
            <person name="Wiegand S."/>
            <person name="Jogler M."/>
            <person name="Boedeker C."/>
            <person name="Pinto D."/>
            <person name="Vollmers J."/>
            <person name="Rivas-Marin E."/>
            <person name="Kohn T."/>
            <person name="Peeters S.H."/>
            <person name="Heuer A."/>
            <person name="Rast P."/>
            <person name="Oberbeckmann S."/>
            <person name="Bunk B."/>
            <person name="Jeske O."/>
            <person name="Meyerdierks A."/>
            <person name="Storesund J.E."/>
            <person name="Kallscheuer N."/>
            <person name="Luecker S."/>
            <person name="Lage O.M."/>
            <person name="Pohl T."/>
            <person name="Merkel B.J."/>
            <person name="Hornburger P."/>
            <person name="Mueller R.-W."/>
            <person name="Bruemmer F."/>
            <person name="Labrenz M."/>
            <person name="Spormann A.M."/>
            <person name="Op den Camp H."/>
            <person name="Overmann J."/>
            <person name="Amann R."/>
            <person name="Jetten M.S.M."/>
            <person name="Mascher T."/>
            <person name="Medema M.H."/>
            <person name="Devos D.P."/>
            <person name="Kaster A.-K."/>
            <person name="Ovreas L."/>
            <person name="Rohde M."/>
            <person name="Galperin M.Y."/>
            <person name="Jogler C."/>
        </authorList>
    </citation>
    <scope>NUCLEOTIDE SEQUENCE [LARGE SCALE GENOMIC DNA]</scope>
    <source>
        <strain evidence="8 9">Pan44</strain>
    </source>
</reference>
<dbReference type="RefSeq" id="WP_197454010.1">
    <property type="nucleotide sequence ID" value="NZ_CP036271.1"/>
</dbReference>
<dbReference type="SUPFAM" id="SSF52540">
    <property type="entry name" value="P-loop containing nucleoside triphosphate hydrolases"/>
    <property type="match status" value="1"/>
</dbReference>
<dbReference type="AlphaFoldDB" id="A0A517SDK0"/>
<evidence type="ECO:0000256" key="6">
    <source>
        <dbReference type="SAM" id="Phobius"/>
    </source>
</evidence>
<keyword evidence="8" id="KW-0547">Nucleotide-binding</keyword>
<dbReference type="InParanoid" id="A0A517SDK0"/>
<evidence type="ECO:0000256" key="5">
    <source>
        <dbReference type="ARBA" id="ARBA00023136"/>
    </source>
</evidence>
<dbReference type="InterPro" id="IPR050835">
    <property type="entry name" value="ABC_transporter_sub-D"/>
</dbReference>
<dbReference type="PANTHER" id="PTHR11384:SF59">
    <property type="entry name" value="LYSOSOMAL COBALAMIN TRANSPORTER ABCD4"/>
    <property type="match status" value="1"/>
</dbReference>
<dbReference type="FunCoup" id="A0A517SDK0">
    <property type="interactions" value="316"/>
</dbReference>
<dbReference type="Gene3D" id="1.20.1560.10">
    <property type="entry name" value="ABC transporter type 1, transmembrane domain"/>
    <property type="match status" value="1"/>
</dbReference>
<dbReference type="GO" id="GO:0005886">
    <property type="term" value="C:plasma membrane"/>
    <property type="evidence" value="ECO:0007669"/>
    <property type="project" value="UniProtKB-SubCell"/>
</dbReference>
<dbReference type="GO" id="GO:0005524">
    <property type="term" value="F:ATP binding"/>
    <property type="evidence" value="ECO:0007669"/>
    <property type="project" value="UniProtKB-KW"/>
</dbReference>
<evidence type="ECO:0000256" key="4">
    <source>
        <dbReference type="ARBA" id="ARBA00022989"/>
    </source>
</evidence>
<proteinExistence type="predicted"/>
<dbReference type="Gene3D" id="3.40.50.300">
    <property type="entry name" value="P-loop containing nucleotide triphosphate hydrolases"/>
    <property type="match status" value="1"/>
</dbReference>
<keyword evidence="3 6" id="KW-0812">Transmembrane</keyword>
<sequence length="573" mass="63590">MTTERAATFSRKSLKWLQGIIGAFLKSPSGTKAKCWVGSLLLLMLCMNAMNVVNSYVLREFMSAIQDRERAAFVNFAWLYAGVFAASTVFSVLLRFSEERLGLLWRDWMTRSLAGVYMDGKIYLRLRSDESLTNPDQRISEDVKSLTVTTLSLVIMLTNSTITVISFSGVLWAISPTLFLVALAYALLGSGLTVLLARPLVNLNYHQADFEADFRADLVKVHQLADGIALAGFEGRSRDRLMERIRRLVENYLRIIAVNRNVGFFTTGYNYLIQLVPIVIVAPMFMNEGVEFGVIGQSAMAFSTLVAALSLIVTQFQSISAYFAVLTRLGEFADTVKRSAEHQDDGCVDCAKSADHFVFDHLTLRSSLENGQVLIENLILTIEKGTRVLINGNHAAQQALFRAAAGVPIIGSGRVIRPPVGKAAFVPENPFLPPGTLRESFVAPEHDATTTDEQVWEVIRAVGLNEAISRHDGDVRHDWHDLLSLRDEQLMAIARAILLRPDFAVLGHLNSSLKQSTERKILKLMQQHGITCISFSDQLPSAEFHDLCLELGDDGSWQIVDPRPERKSVELAG</sequence>
<accession>A0A517SDK0</accession>